<dbReference type="AlphaFoldDB" id="A0A915ACD6"/>
<keyword evidence="2" id="KW-1185">Reference proteome</keyword>
<accession>A0A915ACD6</accession>
<feature type="signal peptide" evidence="1">
    <location>
        <begin position="1"/>
        <end position="21"/>
    </location>
</feature>
<feature type="chain" id="PRO_5038080008" evidence="1">
    <location>
        <begin position="22"/>
        <end position="112"/>
    </location>
</feature>
<evidence type="ECO:0000256" key="1">
    <source>
        <dbReference type="SAM" id="SignalP"/>
    </source>
</evidence>
<organism evidence="2 3">
    <name type="scientific">Parascaris univalens</name>
    <name type="common">Nematode worm</name>
    <dbReference type="NCBI Taxonomy" id="6257"/>
    <lineage>
        <taxon>Eukaryota</taxon>
        <taxon>Metazoa</taxon>
        <taxon>Ecdysozoa</taxon>
        <taxon>Nematoda</taxon>
        <taxon>Chromadorea</taxon>
        <taxon>Rhabditida</taxon>
        <taxon>Spirurina</taxon>
        <taxon>Ascaridomorpha</taxon>
        <taxon>Ascaridoidea</taxon>
        <taxon>Ascarididae</taxon>
        <taxon>Parascaris</taxon>
    </lineage>
</organism>
<reference evidence="3" key="1">
    <citation type="submission" date="2022-11" db="UniProtKB">
        <authorList>
            <consortium name="WormBaseParasite"/>
        </authorList>
    </citation>
    <scope>IDENTIFICATION</scope>
</reference>
<dbReference type="WBParaSite" id="PgR005X_g039_t01">
    <property type="protein sequence ID" value="PgR005X_g039_t01"/>
    <property type="gene ID" value="PgR005X_g039"/>
</dbReference>
<protein>
    <submittedName>
        <fullName evidence="3">Uncharacterized protein</fullName>
    </submittedName>
</protein>
<name>A0A915ACD6_PARUN</name>
<keyword evidence="1" id="KW-0732">Signal</keyword>
<dbReference type="Proteomes" id="UP000887569">
    <property type="component" value="Unplaced"/>
</dbReference>
<evidence type="ECO:0000313" key="3">
    <source>
        <dbReference type="WBParaSite" id="PgR005X_g039_t01"/>
    </source>
</evidence>
<sequence>DILIFLVNLFSQLFYAHFCDSTYVQHFSYPPLYAFIFSSFTRHLLFVGNDLHPSVEFRQTCVHQQRILPNIRGIWWSGVPCGDIFLRVENRGTVHSVMERTIRVEWRRSPIG</sequence>
<proteinExistence type="predicted"/>
<evidence type="ECO:0000313" key="2">
    <source>
        <dbReference type="Proteomes" id="UP000887569"/>
    </source>
</evidence>